<proteinExistence type="predicted"/>
<dbReference type="Proteomes" id="UP001060215">
    <property type="component" value="Chromosome 2"/>
</dbReference>
<evidence type="ECO:0000313" key="2">
    <source>
        <dbReference type="Proteomes" id="UP001060215"/>
    </source>
</evidence>
<sequence length="209" mass="23577">MTNFVLGNHGFKLWRGSRSTRHSQEAIQRVFPSFSSSVEDCIKNSNRSLAVLRTEATTSSQRTHYLRSLLDLLAELPSPSSSPPTLLSSLDMTSSPLFTSPPSATTSFLSGYPSRISGISPPVPFCPRYCRNLTSGISPPDLLNSVQKYINQCFKDFHSKNKQLKLDQKLFEELSKELELKEKQLEERSKKIDLKEKQFDNALHSHVQS</sequence>
<reference evidence="1 2" key="1">
    <citation type="journal article" date="2022" name="Plant J.">
        <title>Chromosome-level genome of Camellia lanceoleosa provides a valuable resource for understanding genome evolution and self-incompatibility.</title>
        <authorList>
            <person name="Gong W."/>
            <person name="Xiao S."/>
            <person name="Wang L."/>
            <person name="Liao Z."/>
            <person name="Chang Y."/>
            <person name="Mo W."/>
            <person name="Hu G."/>
            <person name="Li W."/>
            <person name="Zhao G."/>
            <person name="Zhu H."/>
            <person name="Hu X."/>
            <person name="Ji K."/>
            <person name="Xiang X."/>
            <person name="Song Q."/>
            <person name="Yuan D."/>
            <person name="Jin S."/>
            <person name="Zhang L."/>
        </authorList>
    </citation>
    <scope>NUCLEOTIDE SEQUENCE [LARGE SCALE GENOMIC DNA]</scope>
    <source>
        <strain evidence="1">SQ_2022a</strain>
    </source>
</reference>
<dbReference type="EMBL" id="CM045759">
    <property type="protein sequence ID" value="KAI8019880.1"/>
    <property type="molecule type" value="Genomic_DNA"/>
</dbReference>
<comment type="caution">
    <text evidence="1">The sequence shown here is derived from an EMBL/GenBank/DDBJ whole genome shotgun (WGS) entry which is preliminary data.</text>
</comment>
<name>A0ACC0I3J3_9ERIC</name>
<organism evidence="1 2">
    <name type="scientific">Camellia lanceoleosa</name>
    <dbReference type="NCBI Taxonomy" id="1840588"/>
    <lineage>
        <taxon>Eukaryota</taxon>
        <taxon>Viridiplantae</taxon>
        <taxon>Streptophyta</taxon>
        <taxon>Embryophyta</taxon>
        <taxon>Tracheophyta</taxon>
        <taxon>Spermatophyta</taxon>
        <taxon>Magnoliopsida</taxon>
        <taxon>eudicotyledons</taxon>
        <taxon>Gunneridae</taxon>
        <taxon>Pentapetalae</taxon>
        <taxon>asterids</taxon>
        <taxon>Ericales</taxon>
        <taxon>Theaceae</taxon>
        <taxon>Camellia</taxon>
    </lineage>
</organism>
<keyword evidence="2" id="KW-1185">Reference proteome</keyword>
<evidence type="ECO:0000313" key="1">
    <source>
        <dbReference type="EMBL" id="KAI8019880.1"/>
    </source>
</evidence>
<protein>
    <submittedName>
        <fullName evidence="1">Uncharacterized protein</fullName>
    </submittedName>
</protein>
<accession>A0ACC0I3J3</accession>
<gene>
    <name evidence="1" type="ORF">LOK49_LG04G02819</name>
</gene>